<gene>
    <name evidence="3" type="ORF">EDD27_7252</name>
</gene>
<accession>A0A438MFC1</accession>
<dbReference type="SUPFAM" id="SSF69572">
    <property type="entry name" value="Activating enzymes of the ubiquitin-like proteins"/>
    <property type="match status" value="1"/>
</dbReference>
<organism evidence="3 4">
    <name type="scientific">Nonomuraea polychroma</name>
    <dbReference type="NCBI Taxonomy" id="46176"/>
    <lineage>
        <taxon>Bacteria</taxon>
        <taxon>Bacillati</taxon>
        <taxon>Actinomycetota</taxon>
        <taxon>Actinomycetes</taxon>
        <taxon>Streptosporangiales</taxon>
        <taxon>Streptosporangiaceae</taxon>
        <taxon>Nonomuraea</taxon>
    </lineage>
</organism>
<dbReference type="GO" id="GO:0008641">
    <property type="term" value="F:ubiquitin-like modifier activating enzyme activity"/>
    <property type="evidence" value="ECO:0007669"/>
    <property type="project" value="InterPro"/>
</dbReference>
<proteinExistence type="predicted"/>
<evidence type="ECO:0000313" key="4">
    <source>
        <dbReference type="Proteomes" id="UP000284824"/>
    </source>
</evidence>
<dbReference type="AlphaFoldDB" id="A0A438MFC1"/>
<sequence>MKPALRRIIRDEHTLQYGVHPLRAIKLSGLARSVQQWIAGLDGTRDLARVLAAASAAGLDECHARSLLDQLTAQGALHDAATSPAPLRDLTLAERDRLRPDLEALDLSSTAPDGGIGLLARRRAARVRVYGAGRVGAQIVVLLAAAGVGHIRVIDSGRVRASDITPGGLTWAELGLTREEGAVAAALRLTSGGRAVGGGDDMAADQRHSDQPQGNPRSAARTPRPIPSPAIPVPAPDRATRTPTTATPPPDRAIRTPTTTTPPPDRAVGTPATTTPPSDRAVRTPATAMPASGARTRQEGSAGQRRSATHRPPETSHTADLRDTEAVQGNAGRRGGGREEGEGAQPAPRRKRTGRRIDGQELVRPAVEVLAGGTYLGDRSDRPDLVILAPVGPMDGVLVNELTCLGIPHLLASAFEGHGTVGPLVLPGETACLHCLDLTRRDDDPAWPIVTARLGGYPPGEIACDTTLATLVAAEATGHALAHLDGKESSVTNGTMDVSPDWRWNRQAWRVHPQCRCMRNNPYSLRMVMSPKRD</sequence>
<evidence type="ECO:0000256" key="1">
    <source>
        <dbReference type="SAM" id="MobiDB-lite"/>
    </source>
</evidence>
<reference evidence="3 4" key="1">
    <citation type="submission" date="2019-01" db="EMBL/GenBank/DDBJ databases">
        <title>Sequencing the genomes of 1000 actinobacteria strains.</title>
        <authorList>
            <person name="Klenk H.-P."/>
        </authorList>
    </citation>
    <scope>NUCLEOTIDE SEQUENCE [LARGE SCALE GENOMIC DNA]</scope>
    <source>
        <strain evidence="3 4">DSM 43925</strain>
    </source>
</reference>
<keyword evidence="4" id="KW-1185">Reference proteome</keyword>
<dbReference type="Gene3D" id="3.40.50.720">
    <property type="entry name" value="NAD(P)-binding Rossmann-like Domain"/>
    <property type="match status" value="2"/>
</dbReference>
<feature type="compositionally biased region" description="Basic and acidic residues" evidence="1">
    <location>
        <begin position="311"/>
        <end position="325"/>
    </location>
</feature>
<dbReference type="InterPro" id="IPR000594">
    <property type="entry name" value="ThiF_NAD_FAD-bd"/>
</dbReference>
<dbReference type="EMBL" id="SAUN01000001">
    <property type="protein sequence ID" value="RVX44510.1"/>
    <property type="molecule type" value="Genomic_DNA"/>
</dbReference>
<feature type="compositionally biased region" description="Pro residues" evidence="1">
    <location>
        <begin position="224"/>
        <end position="235"/>
    </location>
</feature>
<dbReference type="Proteomes" id="UP000284824">
    <property type="component" value="Unassembled WGS sequence"/>
</dbReference>
<comment type="caution">
    <text evidence="3">The sequence shown here is derived from an EMBL/GenBank/DDBJ whole genome shotgun (WGS) entry which is preliminary data.</text>
</comment>
<evidence type="ECO:0000259" key="2">
    <source>
        <dbReference type="Pfam" id="PF00899"/>
    </source>
</evidence>
<protein>
    <submittedName>
        <fullName evidence="3">ThiF family protein</fullName>
    </submittedName>
</protein>
<feature type="region of interest" description="Disordered" evidence="1">
    <location>
        <begin position="193"/>
        <end position="358"/>
    </location>
</feature>
<feature type="domain" description="THIF-type NAD/FAD binding fold" evidence="2">
    <location>
        <begin position="121"/>
        <end position="185"/>
    </location>
</feature>
<name>A0A438MFC1_9ACTN</name>
<dbReference type="InterPro" id="IPR035985">
    <property type="entry name" value="Ubiquitin-activating_enz"/>
</dbReference>
<evidence type="ECO:0000313" key="3">
    <source>
        <dbReference type="EMBL" id="RVX44510.1"/>
    </source>
</evidence>
<dbReference type="Pfam" id="PF00899">
    <property type="entry name" value="ThiF"/>
    <property type="match status" value="1"/>
</dbReference>